<keyword evidence="2" id="KW-1133">Transmembrane helix</keyword>
<dbReference type="RefSeq" id="WP_191320868.1">
    <property type="nucleotide sequence ID" value="NZ_BNCG01000027.1"/>
</dbReference>
<dbReference type="EMBL" id="JBHRYC010000065">
    <property type="protein sequence ID" value="MFC3638308.1"/>
    <property type="molecule type" value="Genomic_DNA"/>
</dbReference>
<keyword evidence="4" id="KW-1185">Reference proteome</keyword>
<organism evidence="3 4">
    <name type="scientific">Camelimonas fluminis</name>
    <dbReference type="NCBI Taxonomy" id="1576911"/>
    <lineage>
        <taxon>Bacteria</taxon>
        <taxon>Pseudomonadati</taxon>
        <taxon>Pseudomonadota</taxon>
        <taxon>Alphaproteobacteria</taxon>
        <taxon>Hyphomicrobiales</taxon>
        <taxon>Chelatococcaceae</taxon>
        <taxon>Camelimonas</taxon>
    </lineage>
</organism>
<reference evidence="4" key="1">
    <citation type="journal article" date="2019" name="Int. J. Syst. Evol. Microbiol.">
        <title>The Global Catalogue of Microorganisms (GCM) 10K type strain sequencing project: providing services to taxonomists for standard genome sequencing and annotation.</title>
        <authorList>
            <consortium name="The Broad Institute Genomics Platform"/>
            <consortium name="The Broad Institute Genome Sequencing Center for Infectious Disease"/>
            <person name="Wu L."/>
            <person name="Ma J."/>
        </authorList>
    </citation>
    <scope>NUCLEOTIDE SEQUENCE [LARGE SCALE GENOMIC DNA]</scope>
    <source>
        <strain evidence="4">KCTC 42282</strain>
    </source>
</reference>
<keyword evidence="2" id="KW-0812">Transmembrane</keyword>
<keyword evidence="2" id="KW-0472">Membrane</keyword>
<evidence type="ECO:0000313" key="3">
    <source>
        <dbReference type="EMBL" id="MFC3638308.1"/>
    </source>
</evidence>
<gene>
    <name evidence="3" type="ORF">ACFONL_13150</name>
</gene>
<feature type="transmembrane region" description="Helical" evidence="2">
    <location>
        <begin position="41"/>
        <end position="62"/>
    </location>
</feature>
<comment type="caution">
    <text evidence="3">The sequence shown here is derived from an EMBL/GenBank/DDBJ whole genome shotgun (WGS) entry which is preliminary data.</text>
</comment>
<feature type="region of interest" description="Disordered" evidence="1">
    <location>
        <begin position="99"/>
        <end position="119"/>
    </location>
</feature>
<dbReference type="Proteomes" id="UP001595704">
    <property type="component" value="Unassembled WGS sequence"/>
</dbReference>
<feature type="compositionally biased region" description="Basic and acidic residues" evidence="1">
    <location>
        <begin position="104"/>
        <end position="119"/>
    </location>
</feature>
<name>A0ABV7UJ16_9HYPH</name>
<accession>A0ABV7UJ16</accession>
<sequence>MGLREKLRRGLVDRATLGFNFLGAILVFAVIDWLSRSTGVLMLRLILFFMLIGAGGFAWFTWMRVKNSGVHVPSLGELREMRGGLSESGKTEVAVNVADGELPAENRRPSERADGGDDA</sequence>
<evidence type="ECO:0000256" key="2">
    <source>
        <dbReference type="SAM" id="Phobius"/>
    </source>
</evidence>
<evidence type="ECO:0000313" key="4">
    <source>
        <dbReference type="Proteomes" id="UP001595704"/>
    </source>
</evidence>
<feature type="transmembrane region" description="Helical" evidence="2">
    <location>
        <begin position="12"/>
        <end position="35"/>
    </location>
</feature>
<proteinExistence type="predicted"/>
<protein>
    <submittedName>
        <fullName evidence="3">Uncharacterized protein</fullName>
    </submittedName>
</protein>
<evidence type="ECO:0000256" key="1">
    <source>
        <dbReference type="SAM" id="MobiDB-lite"/>
    </source>
</evidence>